<dbReference type="AlphaFoldDB" id="A0A437JLV8"/>
<evidence type="ECO:0000313" key="3">
    <source>
        <dbReference type="EMBL" id="RVT47742.1"/>
    </source>
</evidence>
<keyword evidence="4" id="KW-1185">Reference proteome</keyword>
<evidence type="ECO:0000313" key="4">
    <source>
        <dbReference type="Proteomes" id="UP000288178"/>
    </source>
</evidence>
<feature type="transmembrane region" description="Helical" evidence="2">
    <location>
        <begin position="17"/>
        <end position="40"/>
    </location>
</feature>
<comment type="caution">
    <text evidence="3">The sequence shown here is derived from an EMBL/GenBank/DDBJ whole genome shotgun (WGS) entry which is preliminary data.</text>
</comment>
<feature type="region of interest" description="Disordered" evidence="1">
    <location>
        <begin position="51"/>
        <end position="74"/>
    </location>
</feature>
<evidence type="ECO:0008006" key="5">
    <source>
        <dbReference type="Google" id="ProtNLM"/>
    </source>
</evidence>
<proteinExistence type="predicted"/>
<dbReference type="Proteomes" id="UP000288178">
    <property type="component" value="Unassembled WGS sequence"/>
</dbReference>
<gene>
    <name evidence="3" type="ORF">ENE75_23755</name>
</gene>
<evidence type="ECO:0000256" key="1">
    <source>
        <dbReference type="SAM" id="MobiDB-lite"/>
    </source>
</evidence>
<feature type="compositionally biased region" description="Polar residues" evidence="1">
    <location>
        <begin position="51"/>
        <end position="60"/>
    </location>
</feature>
<dbReference type="EMBL" id="SACT01000013">
    <property type="protein sequence ID" value="RVT47742.1"/>
    <property type="molecule type" value="Genomic_DNA"/>
</dbReference>
<reference evidence="3 4" key="1">
    <citation type="submission" date="2019-01" db="EMBL/GenBank/DDBJ databases">
        <authorList>
            <person name="Chen W.-M."/>
        </authorList>
    </citation>
    <scope>NUCLEOTIDE SEQUENCE [LARGE SCALE GENOMIC DNA]</scope>
    <source>
        <strain evidence="3 4">ICH-3</strain>
    </source>
</reference>
<keyword evidence="2" id="KW-0812">Transmembrane</keyword>
<accession>A0A437JLV8</accession>
<name>A0A437JLV8_9BURK</name>
<keyword evidence="2" id="KW-0472">Membrane</keyword>
<feature type="compositionally biased region" description="Low complexity" evidence="1">
    <location>
        <begin position="61"/>
        <end position="74"/>
    </location>
</feature>
<organism evidence="3 4">
    <name type="scientific">Rubrivivax albus</name>
    <dbReference type="NCBI Taxonomy" id="2499835"/>
    <lineage>
        <taxon>Bacteria</taxon>
        <taxon>Pseudomonadati</taxon>
        <taxon>Pseudomonadota</taxon>
        <taxon>Betaproteobacteria</taxon>
        <taxon>Burkholderiales</taxon>
        <taxon>Sphaerotilaceae</taxon>
        <taxon>Rubrivivax</taxon>
    </lineage>
</organism>
<sequence>MKVQAQSERRPWWREPMVWLVIGGPAVVVVAGITTAVIAIRGADPVLDTRQPTAVQSRNHAATPGGAPVAPTKP</sequence>
<evidence type="ECO:0000256" key="2">
    <source>
        <dbReference type="SAM" id="Phobius"/>
    </source>
</evidence>
<protein>
    <recommendedName>
        <fullName evidence="5">Nitrogen fixation protein FixH</fullName>
    </recommendedName>
</protein>
<keyword evidence="2" id="KW-1133">Transmembrane helix</keyword>